<gene>
    <name evidence="1" type="ORF">KUCAC02_019704</name>
</gene>
<accession>A0ACB9VQ00</accession>
<dbReference type="Proteomes" id="UP001057452">
    <property type="component" value="Chromosome 24"/>
</dbReference>
<dbReference type="EMBL" id="CM043808">
    <property type="protein sequence ID" value="KAI4801833.1"/>
    <property type="molecule type" value="Genomic_DNA"/>
</dbReference>
<comment type="caution">
    <text evidence="1">The sequence shown here is derived from an EMBL/GenBank/DDBJ whole genome shotgun (WGS) entry which is preliminary data.</text>
</comment>
<protein>
    <submittedName>
        <fullName evidence="1">Uncharacterized protein</fullName>
    </submittedName>
</protein>
<evidence type="ECO:0000313" key="1">
    <source>
        <dbReference type="EMBL" id="KAI4801833.1"/>
    </source>
</evidence>
<proteinExistence type="predicted"/>
<evidence type="ECO:0000313" key="2">
    <source>
        <dbReference type="Proteomes" id="UP001057452"/>
    </source>
</evidence>
<organism evidence="1 2">
    <name type="scientific">Chaenocephalus aceratus</name>
    <name type="common">Blackfin icefish</name>
    <name type="synonym">Chaenichthys aceratus</name>
    <dbReference type="NCBI Taxonomy" id="36190"/>
    <lineage>
        <taxon>Eukaryota</taxon>
        <taxon>Metazoa</taxon>
        <taxon>Chordata</taxon>
        <taxon>Craniata</taxon>
        <taxon>Vertebrata</taxon>
        <taxon>Euteleostomi</taxon>
        <taxon>Actinopterygii</taxon>
        <taxon>Neopterygii</taxon>
        <taxon>Teleostei</taxon>
        <taxon>Neoteleostei</taxon>
        <taxon>Acanthomorphata</taxon>
        <taxon>Eupercaria</taxon>
        <taxon>Perciformes</taxon>
        <taxon>Notothenioidei</taxon>
        <taxon>Channichthyidae</taxon>
        <taxon>Chaenocephalus</taxon>
    </lineage>
</organism>
<sequence>MTSLKRSQTERSVGGSVPASDEFYTRRLRLPNGGAPPPRSESAHISSSSTTGTNPAVPKMGVRARVADWPPRKDGGGGGLWHITVETDSPSSTNTTSSSGSGSGDRERLVGGGGESGGGGGGRGSSGSGSGSGGSGSGSGERGGSAVTAHSHLSAKLGHLISPQDSSMLRNIHNTLKNKMHSKGKDNRFLSPDGYLGSPRKGMRRIRQRSNSDITISELDVDGNEGWSFSGWTPMHREYGSTSSIDKHGVSGESFFDMLKGYQSFEAPDQRSPAPEKLSELLTVAPTKQAALDLPDGALGSARGSPASRLKEREKHLKRRSKSETGGESIFRKLRSVKVEGDSSRAGSDAEDGGKADESSPPPKPWACQKGFAHFDIQSLLFDLNEAIHSRQSGSKRKNTTTGASAAAAAASASATSSLSSNQSGIYGSPCGSQEELSKEGTGGHGTNPALDPGDDKTNDLVLSCPCFRNEIGGEGERNISSAKQPGSIGSGETSSSSSGSTEEGPLDATLTTHFTNAGVAVLEAGKDGPGQHADRSKRYIVEHVDLGTYYYRKFFYLREHWNYLGVDENLGPVAVSLRREKLDEHKDHGQQYNYRVIFRMSELNTLRGSILEDAVPSTSKHGLGRGLPLKEVLEYLVPELNVHCLRLALNTPKVTEQLMKLDEQGLSFQRKVGLMYCMAGQSSEEEMYNNESAGPALEEFLHLLGERVRLKGFSKYRAQLDAKTDSTGTHSMYTTYKDYEIMFHVSTMLPYTPNNKQQLLRKRHIGNDIVTIVFQEPGALPFTPKNIRSHFQHVFVVVRAHNPCSENSSYSVAVTRSKDVPSFGPPIPEDVTFPKSSVFRDFLLAKVINAENAAHKSQKFRAMATRTRQEYLRDLAERHTTSTPIDPSGKFPFISLAHKKKEKSRPYGGAELRSLGAITWLVQVEDHGTGGELEALLAVSNDFLILLDQGAKAVVFNCAAKDVIGWTASSPASLRIFYERGESVSLRSISNNTEDFKEVVKRLEFLTKGCETSEMTLPSKWPGGIVAEVEPYGYAWQAGLRQGSRLVEICKVAVATLTHEQMIDVLRTSVAVRVVIIPPHDDATPRRGCSELYRMPASDYKSSSGESGSFEYKFPFRNNNNKWQRTSSSPQQSLTASPQPHTPNRAISLGSSGGKTLSAERLERGAVIPRSVSSDGRPLDTKRMSPGCESYSLASAMALGRSPHNRSSPSNLVPAPATPRGALLTGGRSPCLSSFAGSRHSPMSGDRRDVVGEGGSSGKSTPNWSRMEEGGGAERTSTVLLQDTSSHYPTVNSLPRTNSRLFDSLRSSKSGQGYSGAPRIQRQEQVIHVSPKKGSQSDGPYSGHSSSNTLSSTASSGGHSDSDKWYEMGAGGGTSTEPGGEPEPNGLGGGGYLQGASADSGIDTSSFGASHHTHPHSHHGSTTSLLAPPHRGGPQDAGEVSGCSRVPGPSRRKEPGGDRPEPPHSPPGERQQHLQPERSRVTLQLQGAQSKYLIGWRKPGSTINSVDFGDTRKKSPGEGGVEVVPVPAARPSLRDMHSPQPHTKSTMEEDIKRHNSPDSPPPPRRHKEKHGQKPQQIPPLNRHRPLHRTLSDESIYRGQRLPPLLDSMPEPALGADLLFSCSTLPRSPTTRGVPLRRPSYKLGVKLHGDLSASDTSLVDLVERHRGPLPQELMPLPSQGQERESPLEWTHLVDVASTFETDRNPHYVQRSYVFGDSNHRSSGASSPQQSHIELQPAPLSRPSSSEGHIGLERKVTKLEATVKMLQEDLKKEREEKLRLQGQVKRLWEDNQRLQEESQTSATKLKKFTEWVFNTIDMN</sequence>
<keyword evidence="2" id="KW-1185">Reference proteome</keyword>
<reference evidence="1" key="1">
    <citation type="submission" date="2022-05" db="EMBL/GenBank/DDBJ databases">
        <title>Chromosome-level genome of Chaenocephalus aceratus.</title>
        <authorList>
            <person name="Park H."/>
        </authorList>
    </citation>
    <scope>NUCLEOTIDE SEQUENCE</scope>
    <source>
        <strain evidence="1">KU_202001</strain>
    </source>
</reference>
<name>A0ACB9VQ00_CHAAC</name>